<feature type="region of interest" description="Disordered" evidence="8">
    <location>
        <begin position="402"/>
        <end position="512"/>
    </location>
</feature>
<sequence>MLSRFLSLAALPLAASALASPDAQNGDSGILAFPITGSVGAPIVKSLTKRQSDISLENQLLGTLYTIDVTVGTPGQTVKLQFDTGSAELWVNPICAYSDNPSLCQEAGRFTQSTSFVNLNTPGGVDYKIGKVEFIYGYDHVTIGSAKLTQQIFGVTTNSSKVSVGILGVGPSVTSWNSPYPYVLDNLASGGFINSRAFSLDIRKVDDTRGAVVFGGIDTKKFSGKLEKLPIVPAAQTPDKTVRYWVNLEGITVSLPNGQDVSVFSSGKLPVLLDSGFTLTGLPSAMFEALAKAFNANPNVAYPLVDCALINTKGTVDFKFGNTVINVPYADFIWRPQPGTCQLGVFRSDGSLDFPVLGDTFLRAAYVVYDWDNRNIHIANNEDCGSNLVAIGKGANAVPSLTGDCPSSNPTSSSSTSAPASTTSVSSTSTSEPPKTTSSSSSSSSASSAASTSSTSRSSAASTSSTSRSSAASTSSTSRSSTQTPQSSSSSAPGTPISSASVTSTPGSSSEVIKTTSSYSWSNSTITSTGSQTTPPVKETSTFTTTQTYTVTSCAPTVTNCPLGHVTTATITSTVYWCPATSGTFTIPQTVVCTKPACQSNPTSTINHVVTVVPAPTNSVPVQIPGCTACASPVVQTTAANSPQQTKPAAWNPLPIGGVSTVTTPAAAPTTTTIRASSVPTAGATGWNAPGPIALGLGALVAALL</sequence>
<name>A0AA35MFR8_9HYPO</name>
<gene>
    <name evidence="11" type="ORF">CCHLO57077_00009049</name>
</gene>
<evidence type="ECO:0000313" key="12">
    <source>
        <dbReference type="Proteomes" id="UP001160390"/>
    </source>
</evidence>
<keyword evidence="7" id="KW-1015">Disulfide bond</keyword>
<evidence type="ECO:0000256" key="8">
    <source>
        <dbReference type="SAM" id="MobiDB-lite"/>
    </source>
</evidence>
<evidence type="ECO:0000256" key="9">
    <source>
        <dbReference type="SAM" id="SignalP"/>
    </source>
</evidence>
<feature type="domain" description="Peptidase A1" evidence="10">
    <location>
        <begin position="65"/>
        <end position="379"/>
    </location>
</feature>
<keyword evidence="2" id="KW-0645">Protease</keyword>
<evidence type="ECO:0000256" key="1">
    <source>
        <dbReference type="ARBA" id="ARBA00007447"/>
    </source>
</evidence>
<keyword evidence="5" id="KW-0378">Hydrolase</keyword>
<dbReference type="InterPro" id="IPR021109">
    <property type="entry name" value="Peptidase_aspartic_dom_sf"/>
</dbReference>
<evidence type="ECO:0000256" key="5">
    <source>
        <dbReference type="ARBA" id="ARBA00022801"/>
    </source>
</evidence>
<feature type="disulfide bond" evidence="7">
    <location>
        <begin position="307"/>
        <end position="341"/>
    </location>
</feature>
<dbReference type="CDD" id="cd05474">
    <property type="entry name" value="SAP_like"/>
    <property type="match status" value="1"/>
</dbReference>
<feature type="active site" evidence="6">
    <location>
        <position position="274"/>
    </location>
</feature>
<dbReference type="GO" id="GO:0004190">
    <property type="term" value="F:aspartic-type endopeptidase activity"/>
    <property type="evidence" value="ECO:0007669"/>
    <property type="project" value="UniProtKB-KW"/>
</dbReference>
<keyword evidence="4" id="KW-0064">Aspartyl protease</keyword>
<organism evidence="11 12">
    <name type="scientific">Clonostachys chloroleuca</name>
    <dbReference type="NCBI Taxonomy" id="1926264"/>
    <lineage>
        <taxon>Eukaryota</taxon>
        <taxon>Fungi</taxon>
        <taxon>Dikarya</taxon>
        <taxon>Ascomycota</taxon>
        <taxon>Pezizomycotina</taxon>
        <taxon>Sordariomycetes</taxon>
        <taxon>Hypocreomycetidae</taxon>
        <taxon>Hypocreales</taxon>
        <taxon>Bionectriaceae</taxon>
        <taxon>Clonostachys</taxon>
    </lineage>
</organism>
<accession>A0AA35MFR8</accession>
<keyword evidence="12" id="KW-1185">Reference proteome</keyword>
<feature type="active site" evidence="6">
    <location>
        <position position="83"/>
    </location>
</feature>
<feature type="signal peptide" evidence="9">
    <location>
        <begin position="1"/>
        <end position="19"/>
    </location>
</feature>
<evidence type="ECO:0000256" key="7">
    <source>
        <dbReference type="PIRSR" id="PIRSR601461-2"/>
    </source>
</evidence>
<dbReference type="Pfam" id="PF00026">
    <property type="entry name" value="Asp"/>
    <property type="match status" value="1"/>
</dbReference>
<reference evidence="11" key="1">
    <citation type="submission" date="2023-01" db="EMBL/GenBank/DDBJ databases">
        <authorList>
            <person name="Piombo E."/>
        </authorList>
    </citation>
    <scope>NUCLEOTIDE SEQUENCE</scope>
</reference>
<dbReference type="InterPro" id="IPR001461">
    <property type="entry name" value="Aspartic_peptidase_A1"/>
</dbReference>
<comment type="similarity">
    <text evidence="1">Belongs to the peptidase A1 family.</text>
</comment>
<evidence type="ECO:0000313" key="11">
    <source>
        <dbReference type="EMBL" id="CAI6096352.1"/>
    </source>
</evidence>
<evidence type="ECO:0000256" key="4">
    <source>
        <dbReference type="ARBA" id="ARBA00022750"/>
    </source>
</evidence>
<dbReference type="EMBL" id="CABFNP030001282">
    <property type="protein sequence ID" value="CAI6096352.1"/>
    <property type="molecule type" value="Genomic_DNA"/>
</dbReference>
<feature type="compositionally biased region" description="Low complexity" evidence="8">
    <location>
        <begin position="406"/>
        <end position="512"/>
    </location>
</feature>
<keyword evidence="3 9" id="KW-0732">Signal</keyword>
<dbReference type="PROSITE" id="PS51767">
    <property type="entry name" value="PEPTIDASE_A1"/>
    <property type="match status" value="1"/>
</dbReference>
<dbReference type="PRINTS" id="PR00792">
    <property type="entry name" value="PEPSIN"/>
</dbReference>
<dbReference type="Gene3D" id="2.40.70.10">
    <property type="entry name" value="Acid Proteases"/>
    <property type="match status" value="2"/>
</dbReference>
<dbReference type="GO" id="GO:0006508">
    <property type="term" value="P:proteolysis"/>
    <property type="evidence" value="ECO:0007669"/>
    <property type="project" value="UniProtKB-KW"/>
</dbReference>
<feature type="chain" id="PRO_5041460290" description="Peptidase A1 domain-containing protein" evidence="9">
    <location>
        <begin position="20"/>
        <end position="705"/>
    </location>
</feature>
<dbReference type="PANTHER" id="PTHR47966">
    <property type="entry name" value="BETA-SITE APP-CLEAVING ENZYME, ISOFORM A-RELATED"/>
    <property type="match status" value="1"/>
</dbReference>
<dbReference type="SUPFAM" id="SSF50630">
    <property type="entry name" value="Acid proteases"/>
    <property type="match status" value="1"/>
</dbReference>
<dbReference type="AlphaFoldDB" id="A0AA35MFR8"/>
<evidence type="ECO:0000256" key="3">
    <source>
        <dbReference type="ARBA" id="ARBA00022729"/>
    </source>
</evidence>
<dbReference type="Proteomes" id="UP001160390">
    <property type="component" value="Unassembled WGS sequence"/>
</dbReference>
<comment type="caution">
    <text evidence="11">The sequence shown here is derived from an EMBL/GenBank/DDBJ whole genome shotgun (WGS) entry which is preliminary data.</text>
</comment>
<dbReference type="InterPro" id="IPR033121">
    <property type="entry name" value="PEPTIDASE_A1"/>
</dbReference>
<dbReference type="PANTHER" id="PTHR47966:SF65">
    <property type="entry name" value="ASPARTIC-TYPE ENDOPEPTIDASE"/>
    <property type="match status" value="1"/>
</dbReference>
<proteinExistence type="inferred from homology"/>
<evidence type="ECO:0000256" key="2">
    <source>
        <dbReference type="ARBA" id="ARBA00022670"/>
    </source>
</evidence>
<evidence type="ECO:0000259" key="10">
    <source>
        <dbReference type="PROSITE" id="PS51767"/>
    </source>
</evidence>
<dbReference type="InterPro" id="IPR033876">
    <property type="entry name" value="SAP-like"/>
</dbReference>
<protein>
    <recommendedName>
        <fullName evidence="10">Peptidase A1 domain-containing protein</fullName>
    </recommendedName>
</protein>
<evidence type="ECO:0000256" key="6">
    <source>
        <dbReference type="PIRSR" id="PIRSR601461-1"/>
    </source>
</evidence>